<name>A0ABY3WBE5_9MICC</name>
<feature type="domain" description="RNA polymerase sigma-70 region 2" evidence="7">
    <location>
        <begin position="15"/>
        <end position="82"/>
    </location>
</feature>
<dbReference type="EMBL" id="CP093326">
    <property type="protein sequence ID" value="UNK47684.1"/>
    <property type="molecule type" value="Genomic_DNA"/>
</dbReference>
<dbReference type="InterPro" id="IPR036388">
    <property type="entry name" value="WH-like_DNA-bd_sf"/>
</dbReference>
<dbReference type="PANTHER" id="PTHR43133">
    <property type="entry name" value="RNA POLYMERASE ECF-TYPE SIGMA FACTO"/>
    <property type="match status" value="1"/>
</dbReference>
<dbReference type="InterPro" id="IPR007630">
    <property type="entry name" value="RNA_pol_sigma70_r4"/>
</dbReference>
<dbReference type="PANTHER" id="PTHR43133:SF62">
    <property type="entry name" value="RNA POLYMERASE SIGMA FACTOR SIGZ"/>
    <property type="match status" value="1"/>
</dbReference>
<dbReference type="InterPro" id="IPR000838">
    <property type="entry name" value="RNA_pol_sigma70_ECF_CS"/>
</dbReference>
<dbReference type="Gene3D" id="1.10.10.10">
    <property type="entry name" value="Winged helix-like DNA-binding domain superfamily/Winged helix DNA-binding domain"/>
    <property type="match status" value="1"/>
</dbReference>
<evidence type="ECO:0000259" key="7">
    <source>
        <dbReference type="Pfam" id="PF04542"/>
    </source>
</evidence>
<gene>
    <name evidence="9" type="ORF">MNQ99_15090</name>
</gene>
<evidence type="ECO:0000256" key="5">
    <source>
        <dbReference type="ARBA" id="ARBA00023163"/>
    </source>
</evidence>
<dbReference type="InterPro" id="IPR013325">
    <property type="entry name" value="RNA_pol_sigma_r2"/>
</dbReference>
<keyword evidence="3 6" id="KW-0731">Sigma factor</keyword>
<dbReference type="Proteomes" id="UP000829069">
    <property type="component" value="Chromosome"/>
</dbReference>
<dbReference type="NCBIfam" id="TIGR02937">
    <property type="entry name" value="sigma70-ECF"/>
    <property type="match status" value="1"/>
</dbReference>
<sequence>MAFAAGEESAIADAYRHLAPLVRTLASRALRDQTAADDVTQEVFIRAWRLREGFDPSLGRLPAWIVGITRRAIADAQSSTAREHRKFRAVSAVLPDPEYAEGSQSPETLADRLLLDGELERLGEPKGSIMRLAFYEDLTHEQISRRLDLPLGTVKSHIHRSLQHLRRRLEVDHAAP</sequence>
<evidence type="ECO:0000256" key="1">
    <source>
        <dbReference type="ARBA" id="ARBA00010641"/>
    </source>
</evidence>
<dbReference type="SUPFAM" id="SSF88946">
    <property type="entry name" value="Sigma2 domain of RNA polymerase sigma factors"/>
    <property type="match status" value="1"/>
</dbReference>
<keyword evidence="5 6" id="KW-0804">Transcription</keyword>
<evidence type="ECO:0000313" key="10">
    <source>
        <dbReference type="Proteomes" id="UP000829069"/>
    </source>
</evidence>
<dbReference type="PROSITE" id="PS01063">
    <property type="entry name" value="SIGMA70_ECF"/>
    <property type="match status" value="1"/>
</dbReference>
<evidence type="ECO:0000256" key="4">
    <source>
        <dbReference type="ARBA" id="ARBA00023125"/>
    </source>
</evidence>
<reference evidence="9 10" key="1">
    <citation type="submission" date="2022-03" db="EMBL/GenBank/DDBJ databases">
        <title>Isotopic signatures of nitrous oxide derived from detoxification processes.</title>
        <authorList>
            <person name="Behrendt U."/>
            <person name="Buchen C."/>
            <person name="Well R."/>
            <person name="Ulrich A."/>
            <person name="Rohe L."/>
            <person name="Kolb S."/>
            <person name="Schloter M."/>
            <person name="Horn M.A."/>
            <person name="Augustin J."/>
        </authorList>
    </citation>
    <scope>NUCLEOTIDE SEQUENCE [LARGE SCALE GENOMIC DNA]</scope>
    <source>
        <strain evidence="9 10">S4-C24</strain>
    </source>
</reference>
<dbReference type="RefSeq" id="WP_241915392.1">
    <property type="nucleotide sequence ID" value="NZ_CP093326.1"/>
</dbReference>
<evidence type="ECO:0000313" key="9">
    <source>
        <dbReference type="EMBL" id="UNK47684.1"/>
    </source>
</evidence>
<dbReference type="SUPFAM" id="SSF88659">
    <property type="entry name" value="Sigma3 and sigma4 domains of RNA polymerase sigma factors"/>
    <property type="match status" value="1"/>
</dbReference>
<keyword evidence="4 6" id="KW-0238">DNA-binding</keyword>
<dbReference type="InterPro" id="IPR039425">
    <property type="entry name" value="RNA_pol_sigma-70-like"/>
</dbReference>
<keyword evidence="2 6" id="KW-0805">Transcription regulation</keyword>
<evidence type="ECO:0000256" key="3">
    <source>
        <dbReference type="ARBA" id="ARBA00023082"/>
    </source>
</evidence>
<dbReference type="Gene3D" id="1.10.1740.10">
    <property type="match status" value="1"/>
</dbReference>
<evidence type="ECO:0000256" key="6">
    <source>
        <dbReference type="RuleBase" id="RU000716"/>
    </source>
</evidence>
<dbReference type="Pfam" id="PF04545">
    <property type="entry name" value="Sigma70_r4"/>
    <property type="match status" value="1"/>
</dbReference>
<dbReference type="InterPro" id="IPR013324">
    <property type="entry name" value="RNA_pol_sigma_r3/r4-like"/>
</dbReference>
<keyword evidence="10" id="KW-1185">Reference proteome</keyword>
<dbReference type="InterPro" id="IPR014284">
    <property type="entry name" value="RNA_pol_sigma-70_dom"/>
</dbReference>
<proteinExistence type="inferred from homology"/>
<evidence type="ECO:0000259" key="8">
    <source>
        <dbReference type="Pfam" id="PF04545"/>
    </source>
</evidence>
<accession>A0ABY3WBE5</accession>
<feature type="domain" description="RNA polymerase sigma-70 region 4" evidence="8">
    <location>
        <begin position="125"/>
        <end position="166"/>
    </location>
</feature>
<protein>
    <recommendedName>
        <fullName evidence="6">RNA polymerase sigma factor</fullName>
    </recommendedName>
</protein>
<organism evidence="9 10">
    <name type="scientific">Arthrobacter sulfonylureivorans</name>
    <dbReference type="NCBI Taxonomy" id="2486855"/>
    <lineage>
        <taxon>Bacteria</taxon>
        <taxon>Bacillati</taxon>
        <taxon>Actinomycetota</taxon>
        <taxon>Actinomycetes</taxon>
        <taxon>Micrococcales</taxon>
        <taxon>Micrococcaceae</taxon>
        <taxon>Arthrobacter</taxon>
    </lineage>
</organism>
<evidence type="ECO:0000256" key="2">
    <source>
        <dbReference type="ARBA" id="ARBA00023015"/>
    </source>
</evidence>
<dbReference type="InterPro" id="IPR007627">
    <property type="entry name" value="RNA_pol_sigma70_r2"/>
</dbReference>
<comment type="similarity">
    <text evidence="1 6">Belongs to the sigma-70 factor family. ECF subfamily.</text>
</comment>
<dbReference type="Pfam" id="PF04542">
    <property type="entry name" value="Sigma70_r2"/>
    <property type="match status" value="1"/>
</dbReference>